<keyword evidence="2" id="KW-1185">Reference proteome</keyword>
<comment type="caution">
    <text evidence="1">The sequence shown here is derived from an EMBL/GenBank/DDBJ whole genome shotgun (WGS) entry which is preliminary data.</text>
</comment>
<sequence length="170" mass="20252">MNNPSSQPVSIAEVLQSSEHLHSLLWTHSNRWMSFLCQGLQSWMLCSRKQLLFHPNWFISLPIQLLGGALYSDCHLKMLRGVRLVFPNRPYSVHFRDTILHRYTWDWNYLGDYLSFREEDWWVYTMQPEDKTLGIRCNETRSNFDLMRGEFAVPNDYKLPFNLGPSTWFS</sequence>
<organism evidence="1 2">
    <name type="scientific">Zosterops borbonicus</name>
    <dbReference type="NCBI Taxonomy" id="364589"/>
    <lineage>
        <taxon>Eukaryota</taxon>
        <taxon>Metazoa</taxon>
        <taxon>Chordata</taxon>
        <taxon>Craniata</taxon>
        <taxon>Vertebrata</taxon>
        <taxon>Euteleostomi</taxon>
        <taxon>Archelosauria</taxon>
        <taxon>Archosauria</taxon>
        <taxon>Dinosauria</taxon>
        <taxon>Saurischia</taxon>
        <taxon>Theropoda</taxon>
        <taxon>Coelurosauria</taxon>
        <taxon>Aves</taxon>
        <taxon>Neognathae</taxon>
        <taxon>Neoaves</taxon>
        <taxon>Telluraves</taxon>
        <taxon>Australaves</taxon>
        <taxon>Passeriformes</taxon>
        <taxon>Sylvioidea</taxon>
        <taxon>Zosteropidae</taxon>
        <taxon>Zosterops</taxon>
    </lineage>
</organism>
<proteinExistence type="predicted"/>
<protein>
    <submittedName>
        <fullName evidence="1">Uncharacterized protein</fullName>
    </submittedName>
</protein>
<evidence type="ECO:0000313" key="1">
    <source>
        <dbReference type="EMBL" id="TRZ06898.1"/>
    </source>
</evidence>
<name>A0A8K1D9M0_9PASS</name>
<evidence type="ECO:0000313" key="2">
    <source>
        <dbReference type="Proteomes" id="UP000796761"/>
    </source>
</evidence>
<reference evidence="1" key="1">
    <citation type="submission" date="2019-04" db="EMBL/GenBank/DDBJ databases">
        <title>Genome assembly of Zosterops borbonicus 15179.</title>
        <authorList>
            <person name="Leroy T."/>
            <person name="Anselmetti Y."/>
            <person name="Tilak M.-K."/>
            <person name="Nabholz B."/>
        </authorList>
    </citation>
    <scope>NUCLEOTIDE SEQUENCE</scope>
    <source>
        <strain evidence="1">HGM_15179</strain>
        <tissue evidence="1">Muscle</tissue>
    </source>
</reference>
<accession>A0A8K1D9M0</accession>
<dbReference type="EMBL" id="SWJQ01002096">
    <property type="protein sequence ID" value="TRZ06898.1"/>
    <property type="molecule type" value="Genomic_DNA"/>
</dbReference>
<gene>
    <name evidence="1" type="ORF">HGM15179_020209</name>
</gene>
<dbReference type="AlphaFoldDB" id="A0A8K1D9M0"/>
<dbReference type="Proteomes" id="UP000796761">
    <property type="component" value="Unassembled WGS sequence"/>
</dbReference>